<organism evidence="2">
    <name type="scientific">Tetraselmis sp. GSL018</name>
    <dbReference type="NCBI Taxonomy" id="582737"/>
    <lineage>
        <taxon>Eukaryota</taxon>
        <taxon>Viridiplantae</taxon>
        <taxon>Chlorophyta</taxon>
        <taxon>core chlorophytes</taxon>
        <taxon>Chlorodendrophyceae</taxon>
        <taxon>Chlorodendrales</taxon>
        <taxon>Chlorodendraceae</taxon>
        <taxon>Tetraselmis</taxon>
    </lineage>
</organism>
<feature type="region of interest" description="Disordered" evidence="1">
    <location>
        <begin position="153"/>
        <end position="173"/>
    </location>
</feature>
<accession>A0A061S3F9</accession>
<protein>
    <submittedName>
        <fullName evidence="2">Uncharacterized protein</fullName>
    </submittedName>
</protein>
<evidence type="ECO:0000313" key="2">
    <source>
        <dbReference type="EMBL" id="JAC77445.1"/>
    </source>
</evidence>
<reference evidence="2" key="1">
    <citation type="submission" date="2014-05" db="EMBL/GenBank/DDBJ databases">
        <title>The transcriptome of the halophilic microalga Tetraselmis sp. GSL018 isolated from the Great Salt Lake, Utah.</title>
        <authorList>
            <person name="Jinkerson R.E."/>
            <person name="D'Adamo S."/>
            <person name="Posewitz M.C."/>
        </authorList>
    </citation>
    <scope>NUCLEOTIDE SEQUENCE</scope>
    <source>
        <strain evidence="2">GSL018</strain>
    </source>
</reference>
<evidence type="ECO:0000256" key="1">
    <source>
        <dbReference type="SAM" id="MobiDB-lite"/>
    </source>
</evidence>
<dbReference type="AlphaFoldDB" id="A0A061S3F9"/>
<feature type="compositionally biased region" description="Basic and acidic residues" evidence="1">
    <location>
        <begin position="94"/>
        <end position="105"/>
    </location>
</feature>
<proteinExistence type="predicted"/>
<gene>
    <name evidence="2" type="ORF">TSPGSL018_17659</name>
</gene>
<feature type="region of interest" description="Disordered" evidence="1">
    <location>
        <begin position="76"/>
        <end position="111"/>
    </location>
</feature>
<feature type="non-terminal residue" evidence="2">
    <location>
        <position position="1"/>
    </location>
</feature>
<name>A0A061S3F9_9CHLO</name>
<dbReference type="EMBL" id="GBEZ01008063">
    <property type="protein sequence ID" value="JAC77445.1"/>
    <property type="molecule type" value="Transcribed_RNA"/>
</dbReference>
<sequence>AISGGVGAVHQRRGLCLLGRGPDRRPDGQHRGAARLAAPIPAVDLLPVARRRPRGGPRGQGHARGCFASRAFPAPGQAARGARRTSLCNRVGRSRREPAGAERPHQGGPGAVRLARLGGVGDAGLLARPCAGARPLRDSSRFARGLRGEPHLAAGCPDPRGGLPGGRHRHRGSARLCQPHDRVPQGGHRCGDRSVMPAHGSPRRHHLCALERLPLDCSCCKRCFGG</sequence>